<dbReference type="OrthoDB" id="5818554at2759"/>
<evidence type="ECO:0000256" key="3">
    <source>
        <dbReference type="PIRSR" id="PIRSR601952-1"/>
    </source>
</evidence>
<feature type="active site" description="Phosphoserine intermediate" evidence="3">
    <location>
        <position position="49"/>
    </location>
</feature>
<proteinExistence type="predicted"/>
<gene>
    <name evidence="4" type="ORF">ANCCAN_23268</name>
</gene>
<dbReference type="EC" id="3.1.3.1" evidence="1"/>
<keyword evidence="5" id="KW-1185">Reference proteome</keyword>
<evidence type="ECO:0000313" key="5">
    <source>
        <dbReference type="Proteomes" id="UP000252519"/>
    </source>
</evidence>
<evidence type="ECO:0000256" key="2">
    <source>
        <dbReference type="ARBA" id="ARBA00022553"/>
    </source>
</evidence>
<protein>
    <recommendedName>
        <fullName evidence="1">alkaline phosphatase</fullName>
        <ecNumber evidence="1">3.1.3.1</ecNumber>
    </recommendedName>
</protein>
<dbReference type="PANTHER" id="PTHR11596:SF5">
    <property type="entry name" value="ALKALINE PHOSPHATASE"/>
    <property type="match status" value="1"/>
</dbReference>
<dbReference type="InterPro" id="IPR001952">
    <property type="entry name" value="Alkaline_phosphatase"/>
</dbReference>
<dbReference type="Proteomes" id="UP000252519">
    <property type="component" value="Unassembled WGS sequence"/>
</dbReference>
<evidence type="ECO:0000256" key="1">
    <source>
        <dbReference type="ARBA" id="ARBA00012647"/>
    </source>
</evidence>
<sequence>MGIPIVTSARINKNQVSNKPYLNEPLFFETFRSAGLVKTSSLSHHVTDSAAGAVALVTGR</sequence>
<name>A0A368FHE1_ANCCA</name>
<dbReference type="InterPro" id="IPR017850">
    <property type="entry name" value="Alkaline_phosphatase_core_sf"/>
</dbReference>
<dbReference type="EMBL" id="JOJR01001423">
    <property type="protein sequence ID" value="RCN30958.1"/>
    <property type="molecule type" value="Genomic_DNA"/>
</dbReference>
<dbReference type="Gene3D" id="3.40.720.10">
    <property type="entry name" value="Alkaline Phosphatase, subunit A"/>
    <property type="match status" value="1"/>
</dbReference>
<evidence type="ECO:0000313" key="4">
    <source>
        <dbReference type="EMBL" id="RCN30958.1"/>
    </source>
</evidence>
<dbReference type="SUPFAM" id="SSF53649">
    <property type="entry name" value="Alkaline phosphatase-like"/>
    <property type="match status" value="1"/>
</dbReference>
<organism evidence="4 5">
    <name type="scientific">Ancylostoma caninum</name>
    <name type="common">Dog hookworm</name>
    <dbReference type="NCBI Taxonomy" id="29170"/>
    <lineage>
        <taxon>Eukaryota</taxon>
        <taxon>Metazoa</taxon>
        <taxon>Ecdysozoa</taxon>
        <taxon>Nematoda</taxon>
        <taxon>Chromadorea</taxon>
        <taxon>Rhabditida</taxon>
        <taxon>Rhabditina</taxon>
        <taxon>Rhabditomorpha</taxon>
        <taxon>Strongyloidea</taxon>
        <taxon>Ancylostomatidae</taxon>
        <taxon>Ancylostomatinae</taxon>
        <taxon>Ancylostoma</taxon>
    </lineage>
</organism>
<reference evidence="4 5" key="1">
    <citation type="submission" date="2014-10" db="EMBL/GenBank/DDBJ databases">
        <title>Draft genome of the hookworm Ancylostoma caninum.</title>
        <authorList>
            <person name="Mitreva M."/>
        </authorList>
    </citation>
    <scope>NUCLEOTIDE SEQUENCE [LARGE SCALE GENOMIC DNA]</scope>
    <source>
        <strain evidence="4 5">Baltimore</strain>
    </source>
</reference>
<dbReference type="AlphaFoldDB" id="A0A368FHE1"/>
<dbReference type="PANTHER" id="PTHR11596">
    <property type="entry name" value="ALKALINE PHOSPHATASE"/>
    <property type="match status" value="1"/>
</dbReference>
<accession>A0A368FHE1</accession>
<feature type="non-terminal residue" evidence="4">
    <location>
        <position position="60"/>
    </location>
</feature>
<dbReference type="Pfam" id="PF00245">
    <property type="entry name" value="Alk_phosphatase"/>
    <property type="match status" value="1"/>
</dbReference>
<keyword evidence="2" id="KW-0597">Phosphoprotein</keyword>
<comment type="caution">
    <text evidence="4">The sequence shown here is derived from an EMBL/GenBank/DDBJ whole genome shotgun (WGS) entry which is preliminary data.</text>
</comment>
<dbReference type="GO" id="GO:0004035">
    <property type="term" value="F:alkaline phosphatase activity"/>
    <property type="evidence" value="ECO:0007669"/>
    <property type="project" value="UniProtKB-EC"/>
</dbReference>